<feature type="compositionally biased region" description="Basic and acidic residues" evidence="2">
    <location>
        <begin position="265"/>
        <end position="277"/>
    </location>
</feature>
<feature type="compositionally biased region" description="Basic and acidic residues" evidence="2">
    <location>
        <begin position="1006"/>
        <end position="1017"/>
    </location>
</feature>
<evidence type="ECO:0000256" key="1">
    <source>
        <dbReference type="ARBA" id="ARBA00007558"/>
    </source>
</evidence>
<feature type="compositionally biased region" description="Acidic residues" evidence="2">
    <location>
        <begin position="466"/>
        <end position="481"/>
    </location>
</feature>
<dbReference type="Gramene" id="GBG86874">
    <property type="protein sequence ID" value="GBG86874"/>
    <property type="gene ID" value="CBR_g42158"/>
</dbReference>
<dbReference type="PANTHER" id="PTHR12770:SF29">
    <property type="entry name" value="PROTEIN ROOT UVB SENSITIVE 4"/>
    <property type="match status" value="1"/>
</dbReference>
<protein>
    <recommendedName>
        <fullName evidence="3">Protein root UVB sensitive/RUS domain-containing protein</fullName>
    </recommendedName>
</protein>
<dbReference type="Pfam" id="PF04884">
    <property type="entry name" value="UVB_sens_prot"/>
    <property type="match status" value="1"/>
</dbReference>
<feature type="compositionally biased region" description="Low complexity" evidence="2">
    <location>
        <begin position="347"/>
        <end position="356"/>
    </location>
</feature>
<dbReference type="PANTHER" id="PTHR12770">
    <property type="entry name" value="RUS1 FAMILY PROTEIN C16ORF58"/>
    <property type="match status" value="1"/>
</dbReference>
<keyword evidence="5" id="KW-1185">Reference proteome</keyword>
<accession>A0A388LX24</accession>
<evidence type="ECO:0000313" key="4">
    <source>
        <dbReference type="EMBL" id="GBG86874.1"/>
    </source>
</evidence>
<evidence type="ECO:0000256" key="2">
    <source>
        <dbReference type="SAM" id="MobiDB-lite"/>
    </source>
</evidence>
<dbReference type="OrthoDB" id="364779at2759"/>
<feature type="region of interest" description="Disordered" evidence="2">
    <location>
        <begin position="553"/>
        <end position="575"/>
    </location>
</feature>
<feature type="region of interest" description="Disordered" evidence="2">
    <location>
        <begin position="458"/>
        <end position="509"/>
    </location>
</feature>
<feature type="compositionally biased region" description="Acidic residues" evidence="2">
    <location>
        <begin position="559"/>
        <end position="570"/>
    </location>
</feature>
<evidence type="ECO:0000313" key="5">
    <source>
        <dbReference type="Proteomes" id="UP000265515"/>
    </source>
</evidence>
<dbReference type="EMBL" id="BFEA01000584">
    <property type="protein sequence ID" value="GBG86874.1"/>
    <property type="molecule type" value="Genomic_DNA"/>
</dbReference>
<feature type="region of interest" description="Disordered" evidence="2">
    <location>
        <begin position="1099"/>
        <end position="1120"/>
    </location>
</feature>
<feature type="compositionally biased region" description="Low complexity" evidence="2">
    <location>
        <begin position="966"/>
        <end position="979"/>
    </location>
</feature>
<feature type="compositionally biased region" description="Basic and acidic residues" evidence="2">
    <location>
        <begin position="1030"/>
        <end position="1040"/>
    </location>
</feature>
<comment type="caution">
    <text evidence="4">The sequence shown here is derived from an EMBL/GenBank/DDBJ whole genome shotgun (WGS) entry which is preliminary data.</text>
</comment>
<feature type="region of interest" description="Disordered" evidence="2">
    <location>
        <begin position="335"/>
        <end position="395"/>
    </location>
</feature>
<feature type="region of interest" description="Disordered" evidence="2">
    <location>
        <begin position="243"/>
        <end position="290"/>
    </location>
</feature>
<dbReference type="AlphaFoldDB" id="A0A388LX24"/>
<dbReference type="InterPro" id="IPR006968">
    <property type="entry name" value="RUS_fam"/>
</dbReference>
<reference evidence="4 5" key="1">
    <citation type="journal article" date="2018" name="Cell">
        <title>The Chara Genome: Secondary Complexity and Implications for Plant Terrestrialization.</title>
        <authorList>
            <person name="Nishiyama T."/>
            <person name="Sakayama H."/>
            <person name="Vries J.D."/>
            <person name="Buschmann H."/>
            <person name="Saint-Marcoux D."/>
            <person name="Ullrich K.K."/>
            <person name="Haas F.B."/>
            <person name="Vanderstraeten L."/>
            <person name="Becker D."/>
            <person name="Lang D."/>
            <person name="Vosolsobe S."/>
            <person name="Rombauts S."/>
            <person name="Wilhelmsson P.K.I."/>
            <person name="Janitza P."/>
            <person name="Kern R."/>
            <person name="Heyl A."/>
            <person name="Rumpler F."/>
            <person name="Villalobos L.I.A.C."/>
            <person name="Clay J.M."/>
            <person name="Skokan R."/>
            <person name="Toyoda A."/>
            <person name="Suzuki Y."/>
            <person name="Kagoshima H."/>
            <person name="Schijlen E."/>
            <person name="Tajeshwar N."/>
            <person name="Catarino B."/>
            <person name="Hetherington A.J."/>
            <person name="Saltykova A."/>
            <person name="Bonnot C."/>
            <person name="Breuninger H."/>
            <person name="Symeonidi A."/>
            <person name="Radhakrishnan G.V."/>
            <person name="Van Nieuwerburgh F."/>
            <person name="Deforce D."/>
            <person name="Chang C."/>
            <person name="Karol K.G."/>
            <person name="Hedrich R."/>
            <person name="Ulvskov P."/>
            <person name="Glockner G."/>
            <person name="Delwiche C.F."/>
            <person name="Petrasek J."/>
            <person name="Van de Peer Y."/>
            <person name="Friml J."/>
            <person name="Beilby M."/>
            <person name="Dolan L."/>
            <person name="Kohara Y."/>
            <person name="Sugano S."/>
            <person name="Fujiyama A."/>
            <person name="Delaux P.-M."/>
            <person name="Quint M."/>
            <person name="TheiBen G."/>
            <person name="Hagemann M."/>
            <person name="Harholt J."/>
            <person name="Dunand C."/>
            <person name="Zachgo S."/>
            <person name="Langdale J."/>
            <person name="Maumus F."/>
            <person name="Straeten D.V.D."/>
            <person name="Gould S.B."/>
            <person name="Rensing S.A."/>
        </authorList>
    </citation>
    <scope>NUCLEOTIDE SEQUENCE [LARGE SCALE GENOMIC DNA]</scope>
    <source>
        <strain evidence="4 5">S276</strain>
    </source>
</reference>
<dbReference type="STRING" id="69332.A0A388LX24"/>
<feature type="compositionally biased region" description="Gly residues" evidence="2">
    <location>
        <begin position="363"/>
        <end position="372"/>
    </location>
</feature>
<feature type="region of interest" description="Disordered" evidence="2">
    <location>
        <begin position="957"/>
        <end position="1049"/>
    </location>
</feature>
<dbReference type="InterPro" id="IPR054549">
    <property type="entry name" value="UVB_sens_RUS_dom"/>
</dbReference>
<proteinExistence type="inferred from homology"/>
<feature type="region of interest" description="Disordered" evidence="2">
    <location>
        <begin position="94"/>
        <end position="119"/>
    </location>
</feature>
<feature type="compositionally biased region" description="Gly residues" evidence="2">
    <location>
        <begin position="108"/>
        <end position="119"/>
    </location>
</feature>
<gene>
    <name evidence="4" type="ORF">CBR_g42158</name>
</gene>
<organism evidence="4 5">
    <name type="scientific">Chara braunii</name>
    <name type="common">Braun's stonewort</name>
    <dbReference type="NCBI Taxonomy" id="69332"/>
    <lineage>
        <taxon>Eukaryota</taxon>
        <taxon>Viridiplantae</taxon>
        <taxon>Streptophyta</taxon>
        <taxon>Charophyceae</taxon>
        <taxon>Charales</taxon>
        <taxon>Characeae</taxon>
        <taxon>Chara</taxon>
    </lineage>
</organism>
<evidence type="ECO:0000259" key="3">
    <source>
        <dbReference type="Pfam" id="PF04884"/>
    </source>
</evidence>
<dbReference type="Proteomes" id="UP000265515">
    <property type="component" value="Unassembled WGS sequence"/>
</dbReference>
<comment type="similarity">
    <text evidence="1">Belongs to the RUS1 family.</text>
</comment>
<name>A0A388LX24_CHABU</name>
<sequence length="1120" mass="121554">MSDHRKREEGGGIPLIKRMAKQGGGGIAAVLEAVFPLWEDRRRGCQRRRKCNAIASSSLSLTGQDSRCSASPLCPQDEQVRVDTKDRCDVVTSHGLATSSAERSRAEGSGGGVEGGRKGGGGVGIGIGEWWWGSYGGEGLEKRRQDGGMYCQGERGAGGTKARGKVNDKWRWRWWLENGNRGVQTVRRGNPPASPGHNGCDVACVRNREEGVESVGAGGGRRVLWRAVTRALRQAVPDSVCSDAMVSEGSSPELLGSAMSKKGRKREDDPKDDHDCGWGRFGGSRNDTDHDSVVATKANVGIAAWRTAAWASIVVASNPAFSACVDVSGRDPDLGMTRPAEVDEDGLPLPSSSLSLMTRKGAGDGGGGGGGRSPRRSGEAGGETNNRLADGTISEGDAVHLRRRLRTQVVDGLEGSMQPYIGYGDGGGKEQEDMVAIRKTLPSCEEKLVLGITAGSSALGRRREGVEDEEVEEDEEGEDDTAEGRGPSSGLRMPWFAPDGPAQRRQSFSTSMSLSELVAGNRRTLPLWERNGRRWRQYVWDGRKLQTVDVDVNSKTETEREDEVGDEMDEERQQSKRAGSNALLLALQSRLRRARRGVQSVFVPEDVTPDYWEYMRWRITQRTISSFNHVNATQSLLRAVGVGSKKILPTAAAVNWVLKDGLGRLGKLAYVARFGRTLDSELKRVRFTTSLLFTLSLGMEMTTPFFPQLFLPIATLANVGKSIGLAAYVATTPSMNKSFALMENMADVAAKGQAQTVVADNVGLALAVGLNAAIKDDNLRRIMPLTLYPVLASLDLYAIWKELKSVHLRTLNRERMEIIVDKWLKSREVPSADRVSDREQLFCPSWNHFPDLPLTIGGLSKAVSSPSDLCNLLLSTDPLRSSRRYNLSMADVSGLAAVVNPLAWICHAGKRRVRAPRKQLVLSFRDDAEATDIIKGILHAGCLRSLLRPAYDQGGDGGGSANCALSSSPSSDSSPSAASVRQRVREESAHTRAAREGGWVQSRPARGSDKDNMHESGCDNLPGYSTSSSQEEKGGGDGRPGDWALSPGSRSIDQALEESRRMAEREFEPLMSAMAEKGWQTKIVTLASAERTTFSLVRGGHEKMVKKPRHHSPRVLRSVS</sequence>
<feature type="domain" description="Protein root UVB sensitive/RUS" evidence="3">
    <location>
        <begin position="592"/>
        <end position="826"/>
    </location>
</feature>
<feature type="compositionally biased region" description="Basic and acidic residues" evidence="2">
    <location>
        <begin position="983"/>
        <end position="995"/>
    </location>
</feature>